<dbReference type="AlphaFoldDB" id="A0A375H5Y0"/>
<dbReference type="Gene3D" id="3.90.1300.10">
    <property type="entry name" value="Amidase signature (AS) domain"/>
    <property type="match status" value="1"/>
</dbReference>
<evidence type="ECO:0000313" key="5">
    <source>
        <dbReference type="Proteomes" id="UP000256710"/>
    </source>
</evidence>
<dbReference type="SUPFAM" id="SSF75304">
    <property type="entry name" value="Amidase signature (AS) enzymes"/>
    <property type="match status" value="1"/>
</dbReference>
<evidence type="ECO:0000313" key="2">
    <source>
        <dbReference type="EMBL" id="SOZ34877.1"/>
    </source>
</evidence>
<evidence type="ECO:0000313" key="4">
    <source>
        <dbReference type="Proteomes" id="UP000255168"/>
    </source>
</evidence>
<dbReference type="EMBL" id="OFTC01000006">
    <property type="protein sequence ID" value="SOZ34877.1"/>
    <property type="molecule type" value="Genomic_DNA"/>
</dbReference>
<reference evidence="4 5" key="1">
    <citation type="submission" date="2018-01" db="EMBL/GenBank/DDBJ databases">
        <authorList>
            <person name="Clerissi C."/>
        </authorList>
    </citation>
    <scope>NUCLEOTIDE SEQUENCE [LARGE SCALE GENOMIC DNA]</scope>
    <source>
        <strain evidence="2">Cupriavidus taiwanensis STM 6082</strain>
        <strain evidence="3">Cupriavidus taiwanensis STM 6160</strain>
    </source>
</reference>
<dbReference type="Proteomes" id="UP000256710">
    <property type="component" value="Unassembled WGS sequence"/>
</dbReference>
<evidence type="ECO:0000313" key="3">
    <source>
        <dbReference type="EMBL" id="SPD46645.1"/>
    </source>
</evidence>
<accession>A0A375H5Y0</accession>
<dbReference type="EMBL" id="LT984806">
    <property type="protein sequence ID" value="SPD46645.1"/>
    <property type="molecule type" value="Genomic_DNA"/>
</dbReference>
<evidence type="ECO:0000259" key="1">
    <source>
        <dbReference type="Pfam" id="PF01425"/>
    </source>
</evidence>
<dbReference type="InterPro" id="IPR036928">
    <property type="entry name" value="AS_sf"/>
</dbReference>
<organism evidence="3 4">
    <name type="scientific">Cupriavidus neocaledonicus</name>
    <dbReference type="NCBI Taxonomy" id="1040979"/>
    <lineage>
        <taxon>Bacteria</taxon>
        <taxon>Pseudomonadati</taxon>
        <taxon>Pseudomonadota</taxon>
        <taxon>Betaproteobacteria</taxon>
        <taxon>Burkholderiales</taxon>
        <taxon>Burkholderiaceae</taxon>
        <taxon>Cupriavidus</taxon>
    </lineage>
</organism>
<dbReference type="InterPro" id="IPR023631">
    <property type="entry name" value="Amidase_dom"/>
</dbReference>
<protein>
    <recommendedName>
        <fullName evidence="1">Amidase domain-containing protein</fullName>
    </recommendedName>
</protein>
<feature type="domain" description="Amidase" evidence="1">
    <location>
        <begin position="82"/>
        <end position="149"/>
    </location>
</feature>
<dbReference type="Pfam" id="PF01425">
    <property type="entry name" value="Amidase"/>
    <property type="match status" value="1"/>
</dbReference>
<name>A0A375H5Y0_9BURK</name>
<proteinExistence type="predicted"/>
<sequence>MRRPSEPPPSLACAIGTMPAATAAAAPPLEPPALCAGFHGLRVAPPNALSVVALKPNSGVWVRPIVAKPARRKRLISALSAGATIRVPAAACGLVGLKPSRGRVSAGPDYGQPLMGLGIEGVVCRSVRDAAAALDAMRCRQPDGYRSRCARPRRAAPRP</sequence>
<keyword evidence="5" id="KW-1185">Reference proteome</keyword>
<gene>
    <name evidence="2" type="ORF">CBM2605_A140107</name>
    <name evidence="3" type="ORF">CBM2607_11585</name>
</gene>
<dbReference type="Proteomes" id="UP000255168">
    <property type="component" value="Chromosome I"/>
</dbReference>